<organism evidence="3 4">
    <name type="scientific">Jeongeupia naejangsanensis</name>
    <dbReference type="NCBI Taxonomy" id="613195"/>
    <lineage>
        <taxon>Bacteria</taxon>
        <taxon>Pseudomonadati</taxon>
        <taxon>Pseudomonadota</taxon>
        <taxon>Betaproteobacteria</taxon>
        <taxon>Neisseriales</taxon>
        <taxon>Chitinibacteraceae</taxon>
        <taxon>Jeongeupia</taxon>
    </lineage>
</organism>
<gene>
    <name evidence="3" type="ORF">JMJ54_18605</name>
</gene>
<sequence length="61" mass="6618">MDRNQVKGIAKEIAGQVQEKAGKLLGNKSLQTKGLIRQVAGKAEKELGGVREILNNSVHKH</sequence>
<evidence type="ECO:0000256" key="1">
    <source>
        <dbReference type="ARBA" id="ARBA00009129"/>
    </source>
</evidence>
<dbReference type="Gene3D" id="1.10.1470.10">
    <property type="entry name" value="YjbJ"/>
    <property type="match status" value="1"/>
</dbReference>
<dbReference type="Pfam" id="PF05532">
    <property type="entry name" value="CsbD"/>
    <property type="match status" value="1"/>
</dbReference>
<feature type="domain" description="CsbD-like" evidence="2">
    <location>
        <begin position="4"/>
        <end position="52"/>
    </location>
</feature>
<dbReference type="InterPro" id="IPR036629">
    <property type="entry name" value="YjbJ_sf"/>
</dbReference>
<proteinExistence type="inferred from homology"/>
<dbReference type="SUPFAM" id="SSF69047">
    <property type="entry name" value="Hypothetical protein YjbJ"/>
    <property type="match status" value="1"/>
</dbReference>
<dbReference type="RefSeq" id="WP_203540030.1">
    <property type="nucleotide sequence ID" value="NZ_JAESND010000016.1"/>
</dbReference>
<evidence type="ECO:0000259" key="2">
    <source>
        <dbReference type="Pfam" id="PF05532"/>
    </source>
</evidence>
<dbReference type="InterPro" id="IPR008462">
    <property type="entry name" value="CsbD"/>
</dbReference>
<protein>
    <submittedName>
        <fullName evidence="3">CsbD family protein</fullName>
    </submittedName>
</protein>
<dbReference type="EMBL" id="JAESND010000016">
    <property type="protein sequence ID" value="MBM3117850.1"/>
    <property type="molecule type" value="Genomic_DNA"/>
</dbReference>
<reference evidence="3 4" key="1">
    <citation type="submission" date="2021-01" db="EMBL/GenBank/DDBJ databases">
        <title>Draft Genome Sequence and Polyhydroxyalkanoate Biosynthetic Potential of Jeongeupia naejangsanensis Type Strain DSM 24253.</title>
        <authorList>
            <person name="Turrini P."/>
            <person name="Artuso I."/>
            <person name="Lugli G.A."/>
            <person name="Frangipani E."/>
            <person name="Ventura M."/>
            <person name="Visca P."/>
        </authorList>
    </citation>
    <scope>NUCLEOTIDE SEQUENCE [LARGE SCALE GENOMIC DNA]</scope>
    <source>
        <strain evidence="3 4">DSM 24253</strain>
    </source>
</reference>
<comment type="similarity">
    <text evidence="1">Belongs to the UPF0337 (CsbD) family.</text>
</comment>
<accession>A0ABS2BQY4</accession>
<evidence type="ECO:0000313" key="4">
    <source>
        <dbReference type="Proteomes" id="UP000809431"/>
    </source>
</evidence>
<dbReference type="Proteomes" id="UP000809431">
    <property type="component" value="Unassembled WGS sequence"/>
</dbReference>
<keyword evidence="4" id="KW-1185">Reference proteome</keyword>
<evidence type="ECO:0000313" key="3">
    <source>
        <dbReference type="EMBL" id="MBM3117850.1"/>
    </source>
</evidence>
<comment type="caution">
    <text evidence="3">The sequence shown here is derived from an EMBL/GenBank/DDBJ whole genome shotgun (WGS) entry which is preliminary data.</text>
</comment>
<name>A0ABS2BQY4_9NEIS</name>